<gene>
    <name evidence="1" type="ORF">HZU75_07805</name>
</gene>
<protein>
    <recommendedName>
        <fullName evidence="3">Type 4 fimbrial biogenesis protein PilX N-terminal domain-containing protein</fullName>
    </recommendedName>
</protein>
<dbReference type="KEGG" id="cfon:HZU75_07805"/>
<keyword evidence="2" id="KW-1185">Reference proteome</keyword>
<dbReference type="AlphaFoldDB" id="A0A7D5V9J2"/>
<evidence type="ECO:0000313" key="2">
    <source>
        <dbReference type="Proteomes" id="UP000510822"/>
    </source>
</evidence>
<evidence type="ECO:0000313" key="1">
    <source>
        <dbReference type="EMBL" id="QLI81436.1"/>
    </source>
</evidence>
<organism evidence="1 2">
    <name type="scientific">Chitinibacter fontanus</name>
    <dbReference type="NCBI Taxonomy" id="1737446"/>
    <lineage>
        <taxon>Bacteria</taxon>
        <taxon>Pseudomonadati</taxon>
        <taxon>Pseudomonadota</taxon>
        <taxon>Betaproteobacteria</taxon>
        <taxon>Neisseriales</taxon>
        <taxon>Chitinibacteraceae</taxon>
        <taxon>Chitinibacter</taxon>
    </lineage>
</organism>
<proteinExistence type="predicted"/>
<reference evidence="1 2" key="1">
    <citation type="journal article" date="2016" name="Int. J. Syst. Evol. Microbiol.">
        <title>Chitinibacter fontanus sp. nov., isolated from a spring.</title>
        <authorList>
            <person name="Sheu S.Y."/>
            <person name="Li Y.S."/>
            <person name="Young C.C."/>
            <person name="Chen W.M."/>
        </authorList>
    </citation>
    <scope>NUCLEOTIDE SEQUENCE [LARGE SCALE GENOMIC DNA]</scope>
    <source>
        <strain evidence="1 2">STM-7</strain>
    </source>
</reference>
<name>A0A7D5V9J2_9NEIS</name>
<evidence type="ECO:0008006" key="3">
    <source>
        <dbReference type="Google" id="ProtNLM"/>
    </source>
</evidence>
<dbReference type="Proteomes" id="UP000510822">
    <property type="component" value="Chromosome"/>
</dbReference>
<sequence>MSKIKQSGAVSLIVSVLTLILASGVVVYVNRSTIGEIISRQNQYNTKISKDAAEAGLAYVIAKINASGATYIDSTTGLIKGGVSPVTGQLPDITIDGNTVNLKQYFEVTLSRASNTSPIEITSTGGYNCSASTDLANKCKATSTVKLKVNITNTTGTGPTDAMITVGSAVFDGSTCIEGGANGNAIHAGGTIERNKTFSGENCTDQNGKGIYGDSFQTDGNLASLAGANSLAAEYIWGKSPKDLCANNQASGSKDSNNMVSASGKLDPANFTGGVYCFKGNVTFGGSGNDTFGSASSPVIIYVDGTVTFNGNAEINGVVHSTGSAEQAGGNVTINGSYISNGSMHQGSGNMKIRYVDYNSILNPGGDGKYRALSGSWKDWN</sequence>
<dbReference type="RefSeq" id="WP_180308562.1">
    <property type="nucleotide sequence ID" value="NZ_CP058952.1"/>
</dbReference>
<dbReference type="EMBL" id="CP058952">
    <property type="protein sequence ID" value="QLI81436.1"/>
    <property type="molecule type" value="Genomic_DNA"/>
</dbReference>
<accession>A0A7D5V9J2</accession>